<name>A0A8S5QTJ2_9CAUD</name>
<evidence type="ECO:0000313" key="2">
    <source>
        <dbReference type="EMBL" id="DAE22266.1"/>
    </source>
</evidence>
<sequence length="77" mass="8819">MAAKTKKEEQKESVFIEKNSRDDTERYVSTDQRNCLVQTGKTVDVPPDVAEAVLLAQMQKHAASRHVESHRYDPTKF</sequence>
<proteinExistence type="predicted"/>
<feature type="region of interest" description="Disordered" evidence="1">
    <location>
        <begin position="1"/>
        <end position="26"/>
    </location>
</feature>
<evidence type="ECO:0000256" key="1">
    <source>
        <dbReference type="SAM" id="MobiDB-lite"/>
    </source>
</evidence>
<accession>A0A8S5QTJ2</accession>
<protein>
    <submittedName>
        <fullName evidence="2">Uncharacterized protein</fullName>
    </submittedName>
</protein>
<reference evidence="2" key="1">
    <citation type="journal article" date="2021" name="Proc. Natl. Acad. Sci. U.S.A.">
        <title>A Catalog of Tens of Thousands of Viruses from Human Metagenomes Reveals Hidden Associations with Chronic Diseases.</title>
        <authorList>
            <person name="Tisza M.J."/>
            <person name="Buck C.B."/>
        </authorList>
    </citation>
    <scope>NUCLEOTIDE SEQUENCE</scope>
    <source>
        <strain evidence="2">CtKS020</strain>
    </source>
</reference>
<dbReference type="EMBL" id="BK015730">
    <property type="protein sequence ID" value="DAE22266.1"/>
    <property type="molecule type" value="Genomic_DNA"/>
</dbReference>
<organism evidence="2">
    <name type="scientific">Podoviridae sp. ctKS020</name>
    <dbReference type="NCBI Taxonomy" id="2826552"/>
    <lineage>
        <taxon>Viruses</taxon>
        <taxon>Duplodnaviria</taxon>
        <taxon>Heunggongvirae</taxon>
        <taxon>Uroviricota</taxon>
        <taxon>Caudoviricetes</taxon>
    </lineage>
</organism>